<dbReference type="Proteomes" id="UP001341840">
    <property type="component" value="Unassembled WGS sequence"/>
</dbReference>
<comment type="caution">
    <text evidence="1">The sequence shown here is derived from an EMBL/GenBank/DDBJ whole genome shotgun (WGS) entry which is preliminary data.</text>
</comment>
<protein>
    <submittedName>
        <fullName evidence="1">Uncharacterized protein</fullName>
    </submittedName>
</protein>
<gene>
    <name evidence="1" type="ORF">PIB30_043360</name>
</gene>
<keyword evidence="2" id="KW-1185">Reference proteome</keyword>
<evidence type="ECO:0000313" key="1">
    <source>
        <dbReference type="EMBL" id="MED6184027.1"/>
    </source>
</evidence>
<sequence length="211" mass="24421">MEVTYVDWGVFFLLVMDSCGYVLRPKEVEDFRVIPYSVKLSIKNKLKLSYFVDEGQENGSSRMRNHEVVNSIHDENDSFFEENNSNEIADESGFSYEGVRRGRSRMNSKESKIYSTLSDSMDPDYRFYLTQKLLRNEGDSEDDAFNSYQAICAIEAGNGSQESELNNSLPDYMDPDYEEYLEMIESGQLKIPDFHSRQHILETSQLTLLSK</sequence>
<accession>A0ABU6WDU7</accession>
<proteinExistence type="predicted"/>
<reference evidence="1 2" key="1">
    <citation type="journal article" date="2023" name="Plants (Basel)">
        <title>Bridging the Gap: Combining Genomics and Transcriptomics Approaches to Understand Stylosanthes scabra, an Orphan Legume from the Brazilian Caatinga.</title>
        <authorList>
            <person name="Ferreira-Neto J.R.C."/>
            <person name="da Silva M.D."/>
            <person name="Binneck E."/>
            <person name="de Melo N.F."/>
            <person name="da Silva R.H."/>
            <person name="de Melo A.L.T.M."/>
            <person name="Pandolfi V."/>
            <person name="Bustamante F.O."/>
            <person name="Brasileiro-Vidal A.C."/>
            <person name="Benko-Iseppon A.M."/>
        </authorList>
    </citation>
    <scope>NUCLEOTIDE SEQUENCE [LARGE SCALE GENOMIC DNA]</scope>
    <source>
        <tissue evidence="1">Leaves</tissue>
    </source>
</reference>
<dbReference type="EMBL" id="JASCZI010181495">
    <property type="protein sequence ID" value="MED6184027.1"/>
    <property type="molecule type" value="Genomic_DNA"/>
</dbReference>
<evidence type="ECO:0000313" key="2">
    <source>
        <dbReference type="Proteomes" id="UP001341840"/>
    </source>
</evidence>
<organism evidence="1 2">
    <name type="scientific">Stylosanthes scabra</name>
    <dbReference type="NCBI Taxonomy" id="79078"/>
    <lineage>
        <taxon>Eukaryota</taxon>
        <taxon>Viridiplantae</taxon>
        <taxon>Streptophyta</taxon>
        <taxon>Embryophyta</taxon>
        <taxon>Tracheophyta</taxon>
        <taxon>Spermatophyta</taxon>
        <taxon>Magnoliopsida</taxon>
        <taxon>eudicotyledons</taxon>
        <taxon>Gunneridae</taxon>
        <taxon>Pentapetalae</taxon>
        <taxon>rosids</taxon>
        <taxon>fabids</taxon>
        <taxon>Fabales</taxon>
        <taxon>Fabaceae</taxon>
        <taxon>Papilionoideae</taxon>
        <taxon>50 kb inversion clade</taxon>
        <taxon>dalbergioids sensu lato</taxon>
        <taxon>Dalbergieae</taxon>
        <taxon>Pterocarpus clade</taxon>
        <taxon>Stylosanthes</taxon>
    </lineage>
</organism>
<name>A0ABU6WDU7_9FABA</name>